<dbReference type="Pfam" id="PF00633">
    <property type="entry name" value="HHH"/>
    <property type="match status" value="1"/>
</dbReference>
<dbReference type="GO" id="GO:0046872">
    <property type="term" value="F:metal ion binding"/>
    <property type="evidence" value="ECO:0007669"/>
    <property type="project" value="UniProtKB-KW"/>
</dbReference>
<dbReference type="PIRSF" id="PIRSF001435">
    <property type="entry name" value="Nth"/>
    <property type="match status" value="1"/>
</dbReference>
<evidence type="ECO:0000256" key="8">
    <source>
        <dbReference type="ARBA" id="ARBA00023204"/>
    </source>
</evidence>
<keyword evidence="11" id="KW-0238">DNA-binding</keyword>
<feature type="binding site" evidence="11">
    <location>
        <position position="189"/>
    </location>
    <ligand>
        <name>[4Fe-4S] cluster</name>
        <dbReference type="ChEBI" id="CHEBI:49883"/>
    </ligand>
</feature>
<dbReference type="InterPro" id="IPR011257">
    <property type="entry name" value="DNA_glycosylase"/>
</dbReference>
<evidence type="ECO:0000313" key="13">
    <source>
        <dbReference type="EMBL" id="NVO67718.1"/>
    </source>
</evidence>
<keyword evidence="3 11" id="KW-0479">Metal-binding</keyword>
<keyword evidence="6 11" id="KW-0408">Iron</keyword>
<dbReference type="InterPro" id="IPR003265">
    <property type="entry name" value="HhH-GPD_domain"/>
</dbReference>
<evidence type="ECO:0000256" key="10">
    <source>
        <dbReference type="ARBA" id="ARBA00052915"/>
    </source>
</evidence>
<feature type="binding site" evidence="11">
    <location>
        <position position="205"/>
    </location>
    <ligand>
        <name>[4Fe-4S] cluster</name>
        <dbReference type="ChEBI" id="CHEBI:49883"/>
    </ligand>
</feature>
<dbReference type="OrthoDB" id="84708at2157"/>
<dbReference type="FunFam" id="1.10.340.30:FF:000001">
    <property type="entry name" value="Endonuclease III"/>
    <property type="match status" value="1"/>
</dbReference>
<dbReference type="GO" id="GO:0140078">
    <property type="term" value="F:class I DNA-(apurinic or apyrimidinic site) endonuclease activity"/>
    <property type="evidence" value="ECO:0007669"/>
    <property type="project" value="UniProtKB-EC"/>
</dbReference>
<dbReference type="GO" id="GO:0003677">
    <property type="term" value="F:DNA binding"/>
    <property type="evidence" value="ECO:0007669"/>
    <property type="project" value="UniProtKB-UniRule"/>
</dbReference>
<sequence>MDVATPCAIYRALLRHYPDTIPGGISYGDPFEVLILTILSAQTTDRAVEAVRPILFSRYPTPAALAAADEEEVGEIIRPTGFYRVKARHIIGAARRIQEEYGGSVPPTMEDLTGLPGVGRKTANIVLSNAFGIDEGIAVDTHVKRIAGLLGLTDETDPAKIESDLKALFPQEAWGRINALLVQHGRAVCIAGRPRCAACMLTPWCRYYSEGKKIVTRT</sequence>
<protein>
    <recommendedName>
        <fullName evidence="11">Endonuclease III</fullName>
        <ecNumber evidence="11">4.2.99.18</ecNumber>
    </recommendedName>
    <alternativeName>
        <fullName evidence="11">DNA-(apurinic or apyrimidinic site) lyase</fullName>
    </alternativeName>
</protein>
<keyword evidence="14" id="KW-1185">Reference proteome</keyword>
<dbReference type="Pfam" id="PF00730">
    <property type="entry name" value="HhH-GPD"/>
    <property type="match status" value="1"/>
</dbReference>
<name>A0A7K4HS77_9EURY</name>
<dbReference type="Gene3D" id="1.10.340.30">
    <property type="entry name" value="Hypothetical protein, domain 2"/>
    <property type="match status" value="1"/>
</dbReference>
<keyword evidence="11" id="KW-0456">Lyase</keyword>
<evidence type="ECO:0000256" key="11">
    <source>
        <dbReference type="HAMAP-Rule" id="MF_00942"/>
    </source>
</evidence>
<dbReference type="PROSITE" id="PS01155">
    <property type="entry name" value="ENDONUCLEASE_III_2"/>
    <property type="match status" value="1"/>
</dbReference>
<dbReference type="Gene3D" id="1.10.1670.10">
    <property type="entry name" value="Helix-hairpin-Helix base-excision DNA repair enzymes (C-terminal)"/>
    <property type="match status" value="1"/>
</dbReference>
<feature type="domain" description="HhH-GPD" evidence="12">
    <location>
        <begin position="39"/>
        <end position="187"/>
    </location>
</feature>
<keyword evidence="5 11" id="KW-0378">Hydrolase</keyword>
<keyword evidence="4 11" id="KW-0227">DNA damage</keyword>
<evidence type="ECO:0000256" key="2">
    <source>
        <dbReference type="ARBA" id="ARBA00022485"/>
    </source>
</evidence>
<dbReference type="EC" id="4.2.99.18" evidence="11"/>
<comment type="caution">
    <text evidence="13">The sequence shown here is derived from an EMBL/GenBank/DDBJ whole genome shotgun (WGS) entry which is preliminary data.</text>
</comment>
<keyword evidence="13" id="KW-0255">Endonuclease</keyword>
<dbReference type="Proteomes" id="UP000570823">
    <property type="component" value="Unassembled WGS sequence"/>
</dbReference>
<dbReference type="AlphaFoldDB" id="A0A7K4HS77"/>
<feature type="binding site" evidence="11">
    <location>
        <position position="196"/>
    </location>
    <ligand>
        <name>[4Fe-4S] cluster</name>
        <dbReference type="ChEBI" id="CHEBI:49883"/>
    </ligand>
</feature>
<evidence type="ECO:0000256" key="1">
    <source>
        <dbReference type="ARBA" id="ARBA00008343"/>
    </source>
</evidence>
<dbReference type="InterPro" id="IPR000445">
    <property type="entry name" value="HhH_motif"/>
</dbReference>
<evidence type="ECO:0000259" key="12">
    <source>
        <dbReference type="SMART" id="SM00478"/>
    </source>
</evidence>
<evidence type="ECO:0000256" key="6">
    <source>
        <dbReference type="ARBA" id="ARBA00023004"/>
    </source>
</evidence>
<dbReference type="CDD" id="cd00056">
    <property type="entry name" value="ENDO3c"/>
    <property type="match status" value="1"/>
</dbReference>
<comment type="similarity">
    <text evidence="1 11">Belongs to the Nth/MutY family.</text>
</comment>
<dbReference type="GO" id="GO:0141016">
    <property type="term" value="F:G/T mismatch-specific thymine-DNA glycosylase activity"/>
    <property type="evidence" value="ECO:0007669"/>
    <property type="project" value="UniProtKB-EC"/>
</dbReference>
<dbReference type="InterPro" id="IPR023170">
    <property type="entry name" value="HhH_base_excis_C"/>
</dbReference>
<evidence type="ECO:0000256" key="5">
    <source>
        <dbReference type="ARBA" id="ARBA00022801"/>
    </source>
</evidence>
<dbReference type="PANTHER" id="PTHR10359:SF18">
    <property type="entry name" value="ENDONUCLEASE III"/>
    <property type="match status" value="1"/>
</dbReference>
<keyword evidence="7 11" id="KW-0411">Iron-sulfur</keyword>
<dbReference type="GO" id="GO:0051539">
    <property type="term" value="F:4 iron, 4 sulfur cluster binding"/>
    <property type="evidence" value="ECO:0007669"/>
    <property type="project" value="UniProtKB-UniRule"/>
</dbReference>
<evidence type="ECO:0000256" key="7">
    <source>
        <dbReference type="ARBA" id="ARBA00023014"/>
    </source>
</evidence>
<evidence type="ECO:0000256" key="9">
    <source>
        <dbReference type="ARBA" id="ARBA00023295"/>
    </source>
</evidence>
<gene>
    <name evidence="11 13" type="primary">nth</name>
    <name evidence="13" type="ORF">HWN36_10455</name>
</gene>
<evidence type="ECO:0000313" key="14">
    <source>
        <dbReference type="Proteomes" id="UP000570823"/>
    </source>
</evidence>
<reference evidence="13 14" key="1">
    <citation type="submission" date="2020-06" db="EMBL/GenBank/DDBJ databases">
        <title>Methanofollis fontis sp. nov., a methanogen isolated from marine sediments near a cold seep at Four-Way Closure Ridge offshore southwestern Taiwan.</title>
        <authorList>
            <person name="Chen S.-C."/>
            <person name="Teng N.-H."/>
            <person name="Lin Y.-S."/>
            <person name="Lai M.-C."/>
            <person name="Chen H.-H."/>
            <person name="Wang C.-C."/>
        </authorList>
    </citation>
    <scope>NUCLEOTIDE SEQUENCE [LARGE SCALE GENOMIC DNA]</scope>
    <source>
        <strain evidence="13 14">DSM 2702</strain>
    </source>
</reference>
<comment type="cofactor">
    <cofactor evidence="11">
        <name>[4Fe-4S] cluster</name>
        <dbReference type="ChEBI" id="CHEBI:49883"/>
    </cofactor>
    <text evidence="11">Binds 1 [4Fe-4S] cluster.</text>
</comment>
<comment type="function">
    <text evidence="11">DNA repair enzyme that has both DNA N-glycosylase activity and AP-lyase activity. The DNA N-glycosylase activity releases various damaged pyrimidines from DNA by cleaving the N-glycosidic bond, leaving an AP (apurinic/apyrimidinic) site. The AP-lyase activity cleaves the phosphodiester bond 3' to the AP site by a beta-elimination, leaving a 3'-terminal unsaturated sugar and a product with a terminal 5'-phosphate.</text>
</comment>
<dbReference type="SUPFAM" id="SSF48150">
    <property type="entry name" value="DNA-glycosylase"/>
    <property type="match status" value="1"/>
</dbReference>
<comment type="catalytic activity">
    <reaction evidence="10">
        <text>Hydrolyzes mismatched double-stranded DNA and polynucleotides, releasing free thymine.</text>
        <dbReference type="EC" id="3.2.2.29"/>
    </reaction>
</comment>
<evidence type="ECO:0000256" key="3">
    <source>
        <dbReference type="ARBA" id="ARBA00022723"/>
    </source>
</evidence>
<dbReference type="PROSITE" id="PS00764">
    <property type="entry name" value="ENDONUCLEASE_III_1"/>
    <property type="match status" value="1"/>
</dbReference>
<evidence type="ECO:0000256" key="4">
    <source>
        <dbReference type="ARBA" id="ARBA00022763"/>
    </source>
</evidence>
<dbReference type="NCBIfam" id="TIGR01083">
    <property type="entry name" value="nth"/>
    <property type="match status" value="1"/>
</dbReference>
<keyword evidence="2 11" id="KW-0004">4Fe-4S</keyword>
<dbReference type="GO" id="GO:0006285">
    <property type="term" value="P:base-excision repair, AP site formation"/>
    <property type="evidence" value="ECO:0007669"/>
    <property type="project" value="TreeGrafter"/>
</dbReference>
<dbReference type="RefSeq" id="WP_176789275.1">
    <property type="nucleotide sequence ID" value="NZ_JABXWR010000001.1"/>
</dbReference>
<proteinExistence type="inferred from homology"/>
<organism evidence="13 14">
    <name type="scientific">Methanofollis tationis</name>
    <dbReference type="NCBI Taxonomy" id="81417"/>
    <lineage>
        <taxon>Archaea</taxon>
        <taxon>Methanobacteriati</taxon>
        <taxon>Methanobacteriota</taxon>
        <taxon>Stenosarchaea group</taxon>
        <taxon>Methanomicrobia</taxon>
        <taxon>Methanomicrobiales</taxon>
        <taxon>Methanomicrobiaceae</taxon>
        <taxon>Methanofollis</taxon>
    </lineage>
</organism>
<accession>A0A7K4HS77</accession>
<dbReference type="InterPro" id="IPR004035">
    <property type="entry name" value="Endouclease-III_FeS-bd_BS"/>
</dbReference>
<feature type="binding site" evidence="11">
    <location>
        <position position="199"/>
    </location>
    <ligand>
        <name>[4Fe-4S] cluster</name>
        <dbReference type="ChEBI" id="CHEBI:49883"/>
    </ligand>
</feature>
<dbReference type="EMBL" id="JABXWR010000001">
    <property type="protein sequence ID" value="NVO67718.1"/>
    <property type="molecule type" value="Genomic_DNA"/>
</dbReference>
<keyword evidence="8 11" id="KW-0234">DNA repair</keyword>
<keyword evidence="13" id="KW-0540">Nuclease</keyword>
<dbReference type="InterPro" id="IPR005759">
    <property type="entry name" value="Nth"/>
</dbReference>
<dbReference type="InterPro" id="IPR004036">
    <property type="entry name" value="Endonuclease-III-like_CS2"/>
</dbReference>
<dbReference type="SMART" id="SM00478">
    <property type="entry name" value="ENDO3c"/>
    <property type="match status" value="1"/>
</dbReference>
<dbReference type="PANTHER" id="PTHR10359">
    <property type="entry name" value="A/G-SPECIFIC ADENINE GLYCOSYLASE/ENDONUCLEASE III"/>
    <property type="match status" value="1"/>
</dbReference>
<comment type="catalytic activity">
    <reaction evidence="11">
        <text>2'-deoxyribonucleotide-(2'-deoxyribose 5'-phosphate)-2'-deoxyribonucleotide-DNA = a 3'-end 2'-deoxyribonucleotide-(2,3-dehydro-2,3-deoxyribose 5'-phosphate)-DNA + a 5'-end 5'-phospho-2'-deoxyribonucleoside-DNA + H(+)</text>
        <dbReference type="Rhea" id="RHEA:66592"/>
        <dbReference type="Rhea" id="RHEA-COMP:13180"/>
        <dbReference type="Rhea" id="RHEA-COMP:16897"/>
        <dbReference type="Rhea" id="RHEA-COMP:17067"/>
        <dbReference type="ChEBI" id="CHEBI:15378"/>
        <dbReference type="ChEBI" id="CHEBI:136412"/>
        <dbReference type="ChEBI" id="CHEBI:157695"/>
        <dbReference type="ChEBI" id="CHEBI:167181"/>
        <dbReference type="EC" id="4.2.99.18"/>
    </reaction>
</comment>
<dbReference type="HAMAP" id="MF_00942">
    <property type="entry name" value="Nth"/>
    <property type="match status" value="1"/>
</dbReference>
<keyword evidence="9 11" id="KW-0326">Glycosidase</keyword>